<reference evidence="5" key="1">
    <citation type="submission" date="2013-02" db="EMBL/GenBank/DDBJ databases">
        <authorList>
            <person name="Hughes D."/>
        </authorList>
    </citation>
    <scope>NUCLEOTIDE SEQUENCE</scope>
    <source>
        <strain>Durham</strain>
        <strain evidence="5">NC isolate 2 -- Noor lab</strain>
    </source>
</reference>
<dbReference type="HOGENOM" id="CLU_083127_0_0_1"/>
<dbReference type="PROSITE" id="PS50006">
    <property type="entry name" value="FHA_DOMAIN"/>
    <property type="match status" value="1"/>
</dbReference>
<organism evidence="4 5">
    <name type="scientific">Megaselia scalaris</name>
    <name type="common">Humpbacked fly</name>
    <name type="synonym">Phora scalaris</name>
    <dbReference type="NCBI Taxonomy" id="36166"/>
    <lineage>
        <taxon>Eukaryota</taxon>
        <taxon>Metazoa</taxon>
        <taxon>Ecdysozoa</taxon>
        <taxon>Arthropoda</taxon>
        <taxon>Hexapoda</taxon>
        <taxon>Insecta</taxon>
        <taxon>Pterygota</taxon>
        <taxon>Neoptera</taxon>
        <taxon>Endopterygota</taxon>
        <taxon>Diptera</taxon>
        <taxon>Brachycera</taxon>
        <taxon>Muscomorpha</taxon>
        <taxon>Platypezoidea</taxon>
        <taxon>Phoridae</taxon>
        <taxon>Megaseliini</taxon>
        <taxon>Megaselia</taxon>
    </lineage>
</organism>
<dbReference type="EMBL" id="CAQQ02007253">
    <property type="status" value="NOT_ANNOTATED_CDS"/>
    <property type="molecule type" value="Genomic_DNA"/>
</dbReference>
<dbReference type="SMART" id="SM00240">
    <property type="entry name" value="FHA"/>
    <property type="match status" value="1"/>
</dbReference>
<dbReference type="PROSITE" id="PS50174">
    <property type="entry name" value="G_PATCH"/>
    <property type="match status" value="1"/>
</dbReference>
<evidence type="ECO:0000313" key="4">
    <source>
        <dbReference type="EnsemblMetazoa" id="MESCA004369-PA"/>
    </source>
</evidence>
<dbReference type="Pfam" id="PF01585">
    <property type="entry name" value="G-patch"/>
    <property type="match status" value="1"/>
</dbReference>
<dbReference type="SUPFAM" id="SSF49879">
    <property type="entry name" value="SMAD/FHA domain"/>
    <property type="match status" value="1"/>
</dbReference>
<protein>
    <recommendedName>
        <fullName evidence="6">FHA domain-containing protein</fullName>
    </recommendedName>
</protein>
<dbReference type="Proteomes" id="UP000015102">
    <property type="component" value="Unassembled WGS sequence"/>
</dbReference>
<dbReference type="Gene3D" id="2.60.200.20">
    <property type="match status" value="1"/>
</dbReference>
<evidence type="ECO:0000259" key="2">
    <source>
        <dbReference type="PROSITE" id="PS50006"/>
    </source>
</evidence>
<evidence type="ECO:0000259" key="3">
    <source>
        <dbReference type="PROSITE" id="PS50174"/>
    </source>
</evidence>
<dbReference type="InterPro" id="IPR053027">
    <property type="entry name" value="AGGF1"/>
</dbReference>
<sequence length="292" mass="32646">MHRNGTLSKNDRLERPKKKKKLEPKTGENGDLSEEGEICSSDEEATEVEENGIFEDIAKKYPPSLRLVVQETNLEKIQIGTLFIVTYKGGSLGREGNHDVIIPDINVSKYHLKFQYDEGSSMYKCIDLGSKNGTILNGKRMSSSMQESEEYELVHGSVVQLGFTKLLCHIHSGSSTCGLCEPGLLMKEKKVENENTTSATLTHKEQLKKLQKKYGLEDDKYRENQGDSTYKDRAATRRVKVGSSHVKEKTQSSSLNTAIESNNKGFQMLSKLGWNKGDTLGKSSDGSWNLFP</sequence>
<dbReference type="InterPro" id="IPR008984">
    <property type="entry name" value="SMAD_FHA_dom_sf"/>
</dbReference>
<dbReference type="InterPro" id="IPR000253">
    <property type="entry name" value="FHA_dom"/>
</dbReference>
<dbReference type="GO" id="GO:0003676">
    <property type="term" value="F:nucleic acid binding"/>
    <property type="evidence" value="ECO:0007669"/>
    <property type="project" value="InterPro"/>
</dbReference>
<feature type="region of interest" description="Disordered" evidence="1">
    <location>
        <begin position="1"/>
        <end position="45"/>
    </location>
</feature>
<reference evidence="4" key="2">
    <citation type="submission" date="2015-06" db="UniProtKB">
        <authorList>
            <consortium name="EnsemblMetazoa"/>
        </authorList>
    </citation>
    <scope>IDENTIFICATION</scope>
</reference>
<dbReference type="PANTHER" id="PTHR23106">
    <property type="entry name" value="ANGIOGENIC FACTOR WITH G PATCH AND FHA DOMAINS 1"/>
    <property type="match status" value="1"/>
</dbReference>
<dbReference type="EnsemblMetazoa" id="MESCA004369-RA">
    <property type="protein sequence ID" value="MESCA004369-PA"/>
    <property type="gene ID" value="MESCA004369"/>
</dbReference>
<dbReference type="STRING" id="36166.T1GLG7"/>
<dbReference type="OMA" id="PENSEIC"/>
<evidence type="ECO:0000313" key="5">
    <source>
        <dbReference type="Proteomes" id="UP000015102"/>
    </source>
</evidence>
<evidence type="ECO:0008006" key="6">
    <source>
        <dbReference type="Google" id="ProtNLM"/>
    </source>
</evidence>
<accession>T1GLG7</accession>
<name>T1GLG7_MEGSC</name>
<dbReference type="PANTHER" id="PTHR23106:SF24">
    <property type="entry name" value="ANGIOGENIC FACTOR WITH G PATCH AND FHA DOMAINS 1"/>
    <property type="match status" value="1"/>
</dbReference>
<feature type="domain" description="FHA" evidence="2">
    <location>
        <begin position="90"/>
        <end position="141"/>
    </location>
</feature>
<evidence type="ECO:0000256" key="1">
    <source>
        <dbReference type="SAM" id="MobiDB-lite"/>
    </source>
</evidence>
<dbReference type="Pfam" id="PF00498">
    <property type="entry name" value="FHA"/>
    <property type="match status" value="1"/>
</dbReference>
<proteinExistence type="predicted"/>
<feature type="region of interest" description="Disordered" evidence="1">
    <location>
        <begin position="236"/>
        <end position="259"/>
    </location>
</feature>
<keyword evidence="5" id="KW-1185">Reference proteome</keyword>
<feature type="domain" description="G-patch" evidence="3">
    <location>
        <begin position="261"/>
        <end position="292"/>
    </location>
</feature>
<dbReference type="AlphaFoldDB" id="T1GLG7"/>
<feature type="compositionally biased region" description="Acidic residues" evidence="1">
    <location>
        <begin position="31"/>
        <end position="45"/>
    </location>
</feature>
<dbReference type="InterPro" id="IPR000467">
    <property type="entry name" value="G_patch_dom"/>
</dbReference>
<dbReference type="EMBL" id="CAQQ02007252">
    <property type="status" value="NOT_ANNOTATED_CDS"/>
    <property type="molecule type" value="Genomic_DNA"/>
</dbReference>